<protein>
    <recommendedName>
        <fullName evidence="1">Protein NO VEIN C-terminal domain-containing protein</fullName>
    </recommendedName>
</protein>
<sequence>MLNEKIETCSEIADLNGLYFIWKNLIAGVSSINSLTNLRLHHKGKINLNIDFTLLLFEQLNIVYLESDKIQLCNPEIKNLNFDLYSYQDWFSKTLLDFLIKENVISLSEIKYESQIDKYVLPRFNIKYKYACYRNLLISLSIIEKSNEGNFYIGDLLINYIISENKVKRKITEAELLKKLEEQRSLGETGELFVINYETQRLSSRNDTNKIKRISLMDVTAGYDIISFNDDYSNSLDRFIEVKTFKGKPHFHWSSNEIQTAKIKSKNYHLYLIDATKITDTSYTPLIIYDPVSYFEKSNEWISSPDSFLFEKINI</sequence>
<keyword evidence="3" id="KW-1185">Reference proteome</keyword>
<dbReference type="Proteomes" id="UP000661715">
    <property type="component" value="Unassembled WGS sequence"/>
</dbReference>
<evidence type="ECO:0000313" key="3">
    <source>
        <dbReference type="Proteomes" id="UP000661715"/>
    </source>
</evidence>
<comment type="caution">
    <text evidence="2">The sequence shown here is derived from an EMBL/GenBank/DDBJ whole genome shotgun (WGS) entry which is preliminary data.</text>
</comment>
<proteinExistence type="predicted"/>
<name>A0ABR7URG4_9FLAO</name>
<dbReference type="Pfam" id="PF13020">
    <property type="entry name" value="NOV_C"/>
    <property type="match status" value="1"/>
</dbReference>
<organism evidence="2 3">
    <name type="scientific">Flavobacterium pokkalii</name>
    <dbReference type="NCBI Taxonomy" id="1940408"/>
    <lineage>
        <taxon>Bacteria</taxon>
        <taxon>Pseudomonadati</taxon>
        <taxon>Bacteroidota</taxon>
        <taxon>Flavobacteriia</taxon>
        <taxon>Flavobacteriales</taxon>
        <taxon>Flavobacteriaceae</taxon>
        <taxon>Flavobacterium</taxon>
    </lineage>
</organism>
<dbReference type="InterPro" id="IPR024975">
    <property type="entry name" value="NOV_C"/>
</dbReference>
<evidence type="ECO:0000259" key="1">
    <source>
        <dbReference type="Pfam" id="PF13020"/>
    </source>
</evidence>
<reference evidence="2 3" key="1">
    <citation type="journal article" date="2020" name="Microbiol. Res.">
        <title>Flavobacterium pokkalii sp. nov., a novel plant growth promoting native rhizobacteria isolated from pokkali rice grown in coastal saline affected agricultural regions of southern India, Kerala.</title>
        <authorList>
            <person name="Menon R.R."/>
            <person name="Kumari S."/>
            <person name="Viver T."/>
            <person name="Rameshkumar N."/>
        </authorList>
    </citation>
    <scope>NUCLEOTIDE SEQUENCE [LARGE SCALE GENOMIC DNA]</scope>
    <source>
        <strain evidence="2 3">L1I52</strain>
    </source>
</reference>
<dbReference type="EMBL" id="NASZ01000012">
    <property type="protein sequence ID" value="MBD0725380.1"/>
    <property type="molecule type" value="Genomic_DNA"/>
</dbReference>
<accession>A0ABR7URG4</accession>
<gene>
    <name evidence="2" type="ORF">B6A10_09335</name>
</gene>
<dbReference type="RefSeq" id="WP_188220662.1">
    <property type="nucleotide sequence ID" value="NZ_NASZ01000012.1"/>
</dbReference>
<feature type="domain" description="Protein NO VEIN C-terminal" evidence="1">
    <location>
        <begin position="190"/>
        <end position="273"/>
    </location>
</feature>
<evidence type="ECO:0000313" key="2">
    <source>
        <dbReference type="EMBL" id="MBD0725380.1"/>
    </source>
</evidence>